<feature type="transmembrane region" description="Helical" evidence="7">
    <location>
        <begin position="241"/>
        <end position="270"/>
    </location>
</feature>
<comment type="subcellular location">
    <subcellularLocation>
        <location evidence="1">Membrane</location>
        <topology evidence="1">Multi-pass membrane protein</topology>
    </subcellularLocation>
</comment>
<feature type="region of interest" description="Disordered" evidence="6">
    <location>
        <begin position="1"/>
        <end position="21"/>
    </location>
</feature>
<comment type="similarity">
    <text evidence="2">Belongs to the autoinducer-2 exporter (AI-2E) (TC 2.A.86) family.</text>
</comment>
<proteinExistence type="inferred from homology"/>
<keyword evidence="5 7" id="KW-0472">Membrane</keyword>
<evidence type="ECO:0000313" key="9">
    <source>
        <dbReference type="Proteomes" id="UP000255168"/>
    </source>
</evidence>
<feature type="transmembrane region" description="Helical" evidence="7">
    <location>
        <begin position="152"/>
        <end position="177"/>
    </location>
</feature>
<protein>
    <recommendedName>
        <fullName evidence="10">Permease</fullName>
    </recommendedName>
</protein>
<feature type="transmembrane region" description="Helical" evidence="7">
    <location>
        <begin position="82"/>
        <end position="101"/>
    </location>
</feature>
<evidence type="ECO:0000256" key="3">
    <source>
        <dbReference type="ARBA" id="ARBA00022692"/>
    </source>
</evidence>
<evidence type="ECO:0000256" key="6">
    <source>
        <dbReference type="SAM" id="MobiDB-lite"/>
    </source>
</evidence>
<feature type="transmembrane region" description="Helical" evidence="7">
    <location>
        <begin position="308"/>
        <end position="330"/>
    </location>
</feature>
<feature type="transmembrane region" description="Helical" evidence="7">
    <location>
        <begin position="277"/>
        <end position="296"/>
    </location>
</feature>
<evidence type="ECO:0000256" key="4">
    <source>
        <dbReference type="ARBA" id="ARBA00022989"/>
    </source>
</evidence>
<dbReference type="GO" id="GO:0016020">
    <property type="term" value="C:membrane"/>
    <property type="evidence" value="ECO:0007669"/>
    <property type="project" value="UniProtKB-SubCell"/>
</dbReference>
<organism evidence="8 9">
    <name type="scientific">Cupriavidus neocaledonicus</name>
    <dbReference type="NCBI Taxonomy" id="1040979"/>
    <lineage>
        <taxon>Bacteria</taxon>
        <taxon>Pseudomonadati</taxon>
        <taxon>Pseudomonadota</taxon>
        <taxon>Betaproteobacteria</taxon>
        <taxon>Burkholderiales</taxon>
        <taxon>Burkholderiaceae</taxon>
        <taxon>Cupriavidus</taxon>
    </lineage>
</organism>
<dbReference type="Proteomes" id="UP000255168">
    <property type="component" value="Chromosome I"/>
</dbReference>
<dbReference type="PANTHER" id="PTHR21716:SF62">
    <property type="entry name" value="TRANSPORT PROTEIN YDBI-RELATED"/>
    <property type="match status" value="1"/>
</dbReference>
<dbReference type="GO" id="GO:0055085">
    <property type="term" value="P:transmembrane transport"/>
    <property type="evidence" value="ECO:0007669"/>
    <property type="project" value="TreeGrafter"/>
</dbReference>
<feature type="compositionally biased region" description="Basic and acidic residues" evidence="6">
    <location>
        <begin position="7"/>
        <end position="18"/>
    </location>
</feature>
<keyword evidence="4 7" id="KW-1133">Transmembrane helix</keyword>
<accession>A0A375H923</accession>
<evidence type="ECO:0008006" key="10">
    <source>
        <dbReference type="Google" id="ProtNLM"/>
    </source>
</evidence>
<dbReference type="InterPro" id="IPR002549">
    <property type="entry name" value="AI-2E-like"/>
</dbReference>
<keyword evidence="3 7" id="KW-0812">Transmembrane</keyword>
<sequence>MPPLLRSKPEDDMEEKQRQAPGATPFAQRLLVTLILVGLLALLWRLSDLLVVSFGAIVLAVALRSLATLMHGRLHIPERWSVLAGVLLVATALCAIGWLVGEPLAEQLAKLRERLPFASRAVLGWMHANRVGQLALQVWQDTTSDGVPWARLAGVAGLTLGLLGNAALIIVMGMYLAAAPNMYRKGFVRLMPLPYRKPIDSAMVESAEALRRWLLGQSLSMAFVGCATALGLWALGISLPLAVGVISGLLAFIPFFGAIAGGLLAVLLAFMEGPQAALYVALLCVGIQQIEGHLLMPMVQKWAVQLPPVLSILSAVVFGALFGIVGVLFATPMMVVAMTIVRTLYVDNFLEHGHVYAAPEVRR</sequence>
<evidence type="ECO:0000256" key="2">
    <source>
        <dbReference type="ARBA" id="ARBA00009773"/>
    </source>
</evidence>
<gene>
    <name evidence="8" type="ORF">CBM2607_11667</name>
</gene>
<dbReference type="Pfam" id="PF01594">
    <property type="entry name" value="AI-2E_transport"/>
    <property type="match status" value="1"/>
</dbReference>
<name>A0A375H923_9BURK</name>
<evidence type="ECO:0000256" key="7">
    <source>
        <dbReference type="SAM" id="Phobius"/>
    </source>
</evidence>
<reference evidence="8 9" key="1">
    <citation type="submission" date="2018-01" db="EMBL/GenBank/DDBJ databases">
        <authorList>
            <person name="Clerissi C."/>
        </authorList>
    </citation>
    <scope>NUCLEOTIDE SEQUENCE [LARGE SCALE GENOMIC DNA]</scope>
    <source>
        <strain evidence="8">Cupriavidus taiwanensis STM 6160</strain>
    </source>
</reference>
<evidence type="ECO:0000313" key="8">
    <source>
        <dbReference type="EMBL" id="SPD46727.1"/>
    </source>
</evidence>
<evidence type="ECO:0000256" key="1">
    <source>
        <dbReference type="ARBA" id="ARBA00004141"/>
    </source>
</evidence>
<feature type="transmembrane region" description="Helical" evidence="7">
    <location>
        <begin position="50"/>
        <end position="70"/>
    </location>
</feature>
<dbReference type="PANTHER" id="PTHR21716">
    <property type="entry name" value="TRANSMEMBRANE PROTEIN"/>
    <property type="match status" value="1"/>
</dbReference>
<dbReference type="EMBL" id="LT984806">
    <property type="protein sequence ID" value="SPD46727.1"/>
    <property type="molecule type" value="Genomic_DNA"/>
</dbReference>
<feature type="transmembrane region" description="Helical" evidence="7">
    <location>
        <begin position="213"/>
        <end position="235"/>
    </location>
</feature>
<evidence type="ECO:0000256" key="5">
    <source>
        <dbReference type="ARBA" id="ARBA00023136"/>
    </source>
</evidence>
<feature type="transmembrane region" description="Helical" evidence="7">
    <location>
        <begin position="26"/>
        <end position="44"/>
    </location>
</feature>
<dbReference type="AlphaFoldDB" id="A0A375H923"/>